<organism evidence="1 2">
    <name type="scientific">Podila minutissima</name>
    <dbReference type="NCBI Taxonomy" id="64525"/>
    <lineage>
        <taxon>Eukaryota</taxon>
        <taxon>Fungi</taxon>
        <taxon>Fungi incertae sedis</taxon>
        <taxon>Mucoromycota</taxon>
        <taxon>Mortierellomycotina</taxon>
        <taxon>Mortierellomycetes</taxon>
        <taxon>Mortierellales</taxon>
        <taxon>Mortierellaceae</taxon>
        <taxon>Podila</taxon>
    </lineage>
</organism>
<dbReference type="Proteomes" id="UP000696485">
    <property type="component" value="Unassembled WGS sequence"/>
</dbReference>
<evidence type="ECO:0000313" key="1">
    <source>
        <dbReference type="EMBL" id="KAF9323045.1"/>
    </source>
</evidence>
<keyword evidence="2" id="KW-1185">Reference proteome</keyword>
<comment type="caution">
    <text evidence="1">The sequence shown here is derived from an EMBL/GenBank/DDBJ whole genome shotgun (WGS) entry which is preliminary data.</text>
</comment>
<proteinExistence type="predicted"/>
<protein>
    <submittedName>
        <fullName evidence="1">Uncharacterized protein</fullName>
    </submittedName>
</protein>
<name>A0A9P5VGU1_9FUNG</name>
<reference evidence="1" key="1">
    <citation type="journal article" date="2020" name="Fungal Divers.">
        <title>Resolving the Mortierellaceae phylogeny through synthesis of multi-gene phylogenetics and phylogenomics.</title>
        <authorList>
            <person name="Vandepol N."/>
            <person name="Liber J."/>
            <person name="Desiro A."/>
            <person name="Na H."/>
            <person name="Kennedy M."/>
            <person name="Barry K."/>
            <person name="Grigoriev I.V."/>
            <person name="Miller A.N."/>
            <person name="O'Donnell K."/>
            <person name="Stajich J.E."/>
            <person name="Bonito G."/>
        </authorList>
    </citation>
    <scope>NUCLEOTIDE SEQUENCE</scope>
    <source>
        <strain evidence="1">NVP1</strain>
    </source>
</reference>
<dbReference type="EMBL" id="JAAAUY010001380">
    <property type="protein sequence ID" value="KAF9323045.1"/>
    <property type="molecule type" value="Genomic_DNA"/>
</dbReference>
<accession>A0A9P5VGU1</accession>
<dbReference type="AlphaFoldDB" id="A0A9P5VGU1"/>
<gene>
    <name evidence="1" type="ORF">BG006_001821</name>
</gene>
<sequence length="67" mass="7587">MIEFRILDAPGLNHTNGKGNAHADEITKRDDRRTAGCLEYYSNVLTSLHANIAFLYTLIDHIEITDQ</sequence>
<evidence type="ECO:0000313" key="2">
    <source>
        <dbReference type="Proteomes" id="UP000696485"/>
    </source>
</evidence>